<reference evidence="1 2" key="1">
    <citation type="journal article" date="2009" name="Genome Biol.">
        <title>Community-wide analysis of microbial genome sequence signatures.</title>
        <authorList>
            <person name="Dick G.J."/>
            <person name="Andersson A.F."/>
            <person name="Baker B.J."/>
            <person name="Simmons S.L."/>
            <person name="Thomas B.C."/>
            <person name="Yelton A.P."/>
            <person name="Banfield J.F."/>
        </authorList>
    </citation>
    <scope>NUCLEOTIDE SEQUENCE [LARGE SCALE GENOMIC DNA]</scope>
    <source>
        <strain evidence="1">ARMAN-2</strain>
    </source>
</reference>
<evidence type="ECO:0000313" key="1">
    <source>
        <dbReference type="EMBL" id="EET90090.1"/>
    </source>
</evidence>
<dbReference type="EMBL" id="GG697240">
    <property type="protein sequence ID" value="EET90090.1"/>
    <property type="molecule type" value="Genomic_DNA"/>
</dbReference>
<evidence type="ECO:0008006" key="3">
    <source>
        <dbReference type="Google" id="ProtNLM"/>
    </source>
</evidence>
<sequence length="226" mass="25628">MKNNKTQHKNKPASHKSAKIRKEKVYDIPNYAQSEEFTSAAACSMMVLKYINKNFKMKKDEEFNIWQEAVSGSVWHGSRYGIAYALAKRGAKPSIISSNVKDEGYERKLAVYEGINLDTLKSSFGEIREKVKGMKVQEEHGTVTVNTIKKLLNEGKIPIVLVNANLINPYLEESPHWIVVKGYDDDTIYINDPYSDSTIAMEPEVFKGAIGYENEHHLIAVSARKR</sequence>
<dbReference type="Gene3D" id="3.90.70.10">
    <property type="entry name" value="Cysteine proteinases"/>
    <property type="match status" value="1"/>
</dbReference>
<accession>C7DHI8</accession>
<evidence type="ECO:0000313" key="2">
    <source>
        <dbReference type="Proteomes" id="UP000332487"/>
    </source>
</evidence>
<protein>
    <recommendedName>
        <fullName evidence="3">Peptidase C39-like domain-containing protein</fullName>
    </recommendedName>
</protein>
<dbReference type="InterPro" id="IPR021770">
    <property type="entry name" value="DUF3335"/>
</dbReference>
<dbReference type="AlphaFoldDB" id="C7DHI8"/>
<reference evidence="1 2" key="2">
    <citation type="journal article" date="2010" name="Proc. Natl. Acad. Sci. U.S.A.">
        <title>Enigmatic, ultrasmall, uncultivated Archaea.</title>
        <authorList>
            <person name="Baker B.J."/>
            <person name="Comolli L.R."/>
            <person name="Dick G.J."/>
            <person name="Hauser L.J."/>
            <person name="Hyatt D."/>
            <person name="Dill B.D."/>
            <person name="Land M.L."/>
            <person name="Verberkmoes N.C."/>
            <person name="Hettich R.L."/>
            <person name="Banfield J.F."/>
        </authorList>
    </citation>
    <scope>NUCLEOTIDE SEQUENCE [LARGE SCALE GENOMIC DNA]</scope>
    <source>
        <strain evidence="1">ARMAN-2</strain>
    </source>
</reference>
<name>C7DHI8_MICA2</name>
<keyword evidence="2" id="KW-1185">Reference proteome</keyword>
<gene>
    <name evidence="1" type="ORF">UNLARM2_0531</name>
</gene>
<organism evidence="1 2">
    <name type="scientific">Candidatus Micrarchaeum acidiphilum ARMAN-2</name>
    <dbReference type="NCBI Taxonomy" id="425595"/>
    <lineage>
        <taxon>Archaea</taxon>
        <taxon>Candidatus Micrarchaeota</taxon>
        <taxon>Candidatus Micrarchaeia</taxon>
        <taxon>Candidatus Micrarchaeales</taxon>
        <taxon>Candidatus Micrarchaeaceae</taxon>
        <taxon>Candidatus Micrarchaeum</taxon>
    </lineage>
</organism>
<dbReference type="Proteomes" id="UP000332487">
    <property type="component" value="Unassembled WGS sequence"/>
</dbReference>
<proteinExistence type="predicted"/>
<dbReference type="Pfam" id="PF11814">
    <property type="entry name" value="DUF3335"/>
    <property type="match status" value="1"/>
</dbReference>